<organism evidence="1 2">
    <name type="scientific">Paenibacillus durus</name>
    <name type="common">Paenibacillus azotofixans</name>
    <dbReference type="NCBI Taxonomy" id="44251"/>
    <lineage>
        <taxon>Bacteria</taxon>
        <taxon>Bacillati</taxon>
        <taxon>Bacillota</taxon>
        <taxon>Bacilli</taxon>
        <taxon>Bacillales</taxon>
        <taxon>Paenibacillaceae</taxon>
        <taxon>Paenibacillus</taxon>
    </lineage>
</organism>
<keyword evidence="2" id="KW-1185">Reference proteome</keyword>
<evidence type="ECO:0000313" key="2">
    <source>
        <dbReference type="Proteomes" id="UP000029409"/>
    </source>
</evidence>
<proteinExistence type="predicted"/>
<gene>
    <name evidence="1" type="ORF">PDUR_18095</name>
</gene>
<reference evidence="1 2" key="1">
    <citation type="submission" date="2014-08" db="EMBL/GenBank/DDBJ databases">
        <title>Comparative genomics of the Paenibacillus odorifer group.</title>
        <authorList>
            <person name="den Bakker H.C."/>
            <person name="Tsai Y.-C."/>
            <person name="Martin N."/>
            <person name="Korlach J."/>
            <person name="Wiedmann M."/>
        </authorList>
    </citation>
    <scope>NUCLEOTIDE SEQUENCE [LARGE SCALE GENOMIC DNA]</scope>
    <source>
        <strain evidence="1 2">DSM 1735</strain>
    </source>
</reference>
<dbReference type="OrthoDB" id="2472646at2"/>
<protein>
    <submittedName>
        <fullName evidence="1">Uncharacterized protein</fullName>
    </submittedName>
</protein>
<dbReference type="Proteomes" id="UP000029409">
    <property type="component" value="Chromosome"/>
</dbReference>
<dbReference type="EMBL" id="CP009288">
    <property type="protein sequence ID" value="AIQ13619.1"/>
    <property type="molecule type" value="Genomic_DNA"/>
</dbReference>
<dbReference type="KEGG" id="pdu:PDUR_18095"/>
<evidence type="ECO:0000313" key="1">
    <source>
        <dbReference type="EMBL" id="AIQ13619.1"/>
    </source>
</evidence>
<sequence>MGACKIDTEKVQRAFDEKFRMEDAQTVRRVLVEYDTLAADRLARGSGELVVLLADFQRAVNCAGLTLSERRAVSVAVNGGPTHWALDPVALDSAVEKITDVFVGWRYDSEYLTPANSAA</sequence>
<accession>A0A089IXD4</accession>
<dbReference type="RefSeq" id="WP_042207423.1">
    <property type="nucleotide sequence ID" value="NZ_CP009288.1"/>
</dbReference>
<dbReference type="AlphaFoldDB" id="A0A089IXD4"/>
<name>A0A089IXD4_PAEDU</name>